<dbReference type="AlphaFoldDB" id="A0A132TR20"/>
<gene>
    <name evidence="2" type="ORF">AMQ84_22425</name>
</gene>
<evidence type="ECO:0000313" key="3">
    <source>
        <dbReference type="Proteomes" id="UP000070475"/>
    </source>
</evidence>
<dbReference type="EMBL" id="LIRB01000141">
    <property type="protein sequence ID" value="KWX73807.1"/>
    <property type="molecule type" value="Genomic_DNA"/>
</dbReference>
<accession>A0A132TR20</accession>
<sequence length="124" mass="15129">MYPKNVSASLRELQRLLQQGRYVPDPVRRHYIEKEDAKVKKYKDKIRNAVRKQQGNNQNEMLKTLNEIIRGFGNYFSIGNGEKKFQRLDEWVRMRVRVFIWGKNLRCQTSRFQTKYWNLPEWSF</sequence>
<keyword evidence="3" id="KW-1185">Reference proteome</keyword>
<dbReference type="Pfam" id="PF08388">
    <property type="entry name" value="GIIM"/>
    <property type="match status" value="1"/>
</dbReference>
<protein>
    <recommendedName>
        <fullName evidence="1">Group II intron maturase-specific domain-containing protein</fullName>
    </recommendedName>
</protein>
<dbReference type="InterPro" id="IPR013597">
    <property type="entry name" value="Mat_intron_G2"/>
</dbReference>
<dbReference type="OrthoDB" id="9793236at2"/>
<evidence type="ECO:0000313" key="2">
    <source>
        <dbReference type="EMBL" id="KWX73807.1"/>
    </source>
</evidence>
<comment type="caution">
    <text evidence="2">The sequence shown here is derived from an EMBL/GenBank/DDBJ whole genome shotgun (WGS) entry which is preliminary data.</text>
</comment>
<feature type="domain" description="Group II intron maturase-specific" evidence="1">
    <location>
        <begin position="39"/>
        <end position="117"/>
    </location>
</feature>
<dbReference type="Proteomes" id="UP000070475">
    <property type="component" value="Unassembled WGS sequence"/>
</dbReference>
<reference evidence="2 3" key="1">
    <citation type="submission" date="2015-08" db="EMBL/GenBank/DDBJ databases">
        <title>Genomes of Paenibacillus riograndensis.</title>
        <authorList>
            <person name="Sant'Anna F.H."/>
            <person name="Souza R."/>
            <person name="Ambrosini A."/>
            <person name="Bach E."/>
            <person name="Fernandes G."/>
            <person name="Balsanelli E."/>
            <person name="Baura V.A."/>
            <person name="Pedrosa F.O."/>
            <person name="Souza E.M."/>
            <person name="Passaglia L."/>
        </authorList>
    </citation>
    <scope>NUCLEOTIDE SEQUENCE [LARGE SCALE GENOMIC DNA]</scope>
    <source>
        <strain evidence="2 3">CAS34</strain>
    </source>
</reference>
<evidence type="ECO:0000259" key="1">
    <source>
        <dbReference type="Pfam" id="PF08388"/>
    </source>
</evidence>
<dbReference type="PATRIC" id="fig|483937.3.peg.6991"/>
<organism evidence="2 3">
    <name type="scientific">Paenibacillus riograndensis</name>
    <dbReference type="NCBI Taxonomy" id="483937"/>
    <lineage>
        <taxon>Bacteria</taxon>
        <taxon>Bacillati</taxon>
        <taxon>Bacillota</taxon>
        <taxon>Bacilli</taxon>
        <taxon>Bacillales</taxon>
        <taxon>Paenibacillaceae</taxon>
        <taxon>Paenibacillus</taxon>
        <taxon>Paenibacillus sonchi group</taxon>
    </lineage>
</organism>
<proteinExistence type="predicted"/>
<dbReference type="RefSeq" id="WP_060862168.1">
    <property type="nucleotide sequence ID" value="NZ_LIRB01000141.1"/>
</dbReference>
<name>A0A132TR20_9BACL</name>